<dbReference type="InterPro" id="IPR001611">
    <property type="entry name" value="Leu-rich_rpt"/>
</dbReference>
<evidence type="ECO:0000256" key="3">
    <source>
        <dbReference type="ARBA" id="ARBA00022614"/>
    </source>
</evidence>
<keyword evidence="6" id="KW-0808">Transferase</keyword>
<evidence type="ECO:0000256" key="6">
    <source>
        <dbReference type="PROSITE-ProRule" id="PRU01398"/>
    </source>
</evidence>
<reference evidence="8 9" key="1">
    <citation type="submission" date="2020-04" db="EMBL/GenBank/DDBJ databases">
        <title>Molecular characterization of pseudomonads from Agaricus bisporus reveal novel blotch 2 pathogens in Western Europe.</title>
        <authorList>
            <person name="Taparia T."/>
            <person name="Krijger M."/>
            <person name="Haynes E."/>
            <person name="Elpinstone J.G."/>
            <person name="Noble R."/>
            <person name="Van Der Wolf J."/>
        </authorList>
    </citation>
    <scope>NUCLEOTIDE SEQUENCE [LARGE SCALE GENOMIC DNA]</scope>
    <source>
        <strain evidence="8 9">IPO3746</strain>
    </source>
</reference>
<dbReference type="EC" id="2.3.2.27" evidence="2"/>
<feature type="domain" description="NEL" evidence="7">
    <location>
        <begin position="1332"/>
        <end position="1687"/>
    </location>
</feature>
<organism evidence="8 9">
    <name type="scientific">Pseudomonas tolaasii</name>
    <dbReference type="NCBI Taxonomy" id="29442"/>
    <lineage>
        <taxon>Bacteria</taxon>
        <taxon>Pseudomonadati</taxon>
        <taxon>Pseudomonadota</taxon>
        <taxon>Gammaproteobacteria</taxon>
        <taxon>Pseudomonadales</taxon>
        <taxon>Pseudomonadaceae</taxon>
        <taxon>Pseudomonas</taxon>
    </lineage>
</organism>
<keyword evidence="6" id="KW-0832">Ubl conjugation</keyword>
<dbReference type="Gene3D" id="1.20.58.360">
    <property type="entry name" value="Shigella T3SS effector IpaH defines"/>
    <property type="match status" value="1"/>
</dbReference>
<dbReference type="GeneID" id="55845337"/>
<keyword evidence="4" id="KW-0677">Repeat</keyword>
<dbReference type="GO" id="GO:0061630">
    <property type="term" value="F:ubiquitin protein ligase activity"/>
    <property type="evidence" value="ECO:0007669"/>
    <property type="project" value="UniProtKB-EC"/>
</dbReference>
<accession>A0A7Y8ARU1</accession>
<dbReference type="PROSITE" id="PS52053">
    <property type="entry name" value="NEL"/>
    <property type="match status" value="1"/>
</dbReference>
<dbReference type="InterPro" id="IPR046673">
    <property type="entry name" value="ToxA_N"/>
</dbReference>
<keyword evidence="6" id="KW-1035">Host cytoplasm</keyword>
<evidence type="ECO:0000313" key="9">
    <source>
        <dbReference type="Proteomes" id="UP000549134"/>
    </source>
</evidence>
<name>A0A7Y8ARU1_PSETO</name>
<dbReference type="InterPro" id="IPR029487">
    <property type="entry name" value="NEL_dom"/>
</dbReference>
<keyword evidence="5" id="KW-0843">Virulence</keyword>
<comment type="caution">
    <text evidence="8">The sequence shown here is derived from an EMBL/GenBank/DDBJ whole genome shotgun (WGS) entry which is preliminary data.</text>
</comment>
<keyword evidence="6" id="KW-0833">Ubl conjugation pathway</keyword>
<dbReference type="PANTHER" id="PTHR48051">
    <property type="match status" value="1"/>
</dbReference>
<dbReference type="InterPro" id="IPR032675">
    <property type="entry name" value="LRR_dom_sf"/>
</dbReference>
<dbReference type="Pfam" id="PF14496">
    <property type="entry name" value="NEL"/>
    <property type="match status" value="1"/>
</dbReference>
<dbReference type="Gene3D" id="3.80.10.10">
    <property type="entry name" value="Ribonuclease Inhibitor"/>
    <property type="match status" value="1"/>
</dbReference>
<dbReference type="SMART" id="SM00369">
    <property type="entry name" value="LRR_TYP"/>
    <property type="match status" value="3"/>
</dbReference>
<evidence type="ECO:0000256" key="4">
    <source>
        <dbReference type="ARBA" id="ARBA00022737"/>
    </source>
</evidence>
<dbReference type="PROSITE" id="PS51450">
    <property type="entry name" value="LRR"/>
    <property type="match status" value="1"/>
</dbReference>
<dbReference type="GO" id="GO:0005576">
    <property type="term" value="C:extracellular region"/>
    <property type="evidence" value="ECO:0007669"/>
    <property type="project" value="UniProtKB-UniRule"/>
</dbReference>
<dbReference type="PANTHER" id="PTHR48051:SF46">
    <property type="entry name" value="LEUCINE RICH REPEAT-CONTAINING DOMAIN PROTEIN"/>
    <property type="match status" value="1"/>
</dbReference>
<evidence type="ECO:0000313" key="8">
    <source>
        <dbReference type="EMBL" id="NWD37573.1"/>
    </source>
</evidence>
<sequence>MPTLINGAPLGTHYDFIKAKVPDWFTQANARRREELGSHTLQLPHWFGEATPATRATLGLGHARYRESLNAVDQSLGRIEDIAAFAEPLLKAAIRQQFNLDLDVRSVYFARKYAPQDRSGVSAFLDIDATRDASLQARYLGTSLLETALANFEPSEERALPCADCQIITTWGSYTDEAIPSFSVLQDHAIAIPAHEFARLCRQLDLGAQYQAHIQAQLLPDDRVRRTALEQSLEQHHREQLTLSLQIAAMQQTVSASARRMLEQLLVDPATATLDGRPVTLSALVVFDSVLVGPLLIGAARKGSGRTERLVVYLPDDPLHPLKEYASSGAFMADLRARLHSASYREYFSRFIPLREQGTFFHRFKTLYRLDGLNGDYPLQAHPPRLPMGEQAIGATPWIQLRQARTRKIFADARAVAVPTGDEDRVARLARLLGFYDAVVDVFNLAAFVVPGVGPLMLLVGAAQLCGEVFDGIEAFEHGEVQEMWAHLASIALNVAAAGTAAKVLPQVRLSSLVDGLQPVTLADGKQKLWRGDLEAYRVPIALPVDALPDALGLYTDNGHALLGIEDGMYRVVRDPAKGEYRIRHPSREGAYEPRLSHNGQGAWSHELEQPQTWQGARLMRRLGPVVRGFSDAELEQIRHVSGVDEDALRRLHAEHTPVPAILLDTVRQFRAYASAVQVAAGIGAGGLPDVLCGYAASVAVELPGWPAGYAIEAFAGADLGGPSVKYGDVDALAGRTLKIHRAELMGGKLPERITDFFDEQQMDRLVGRYTARDRTARIDAMKSRLQDQASRMRARLMRSLYADQQPATDAAEALVQRDFKHLPTLMVREMLDRLPPAQRTALDHATRLPLDVAQRARQLQQQARLAHAYEGLYLDALVNQDTEALVLNTLHRLPGWSDSLRLEVREGDLQGALRASYGNPDAAERKVLVRVGDGRYEARDERDQHLHGVDDLYASLQHALPDRHRRALGLPHVGQGAQLKQKIIANALSRESLRAVLNMQTPTRSFFHTPVRVAGKLGYPLTGRGVGTSPVTIESRVRELFPAMSDAALVDYLQGKDLENTAWLFALEVDYKRLGDVLTEWRWANRDNASLRTRRRISSAIKAAWRNSSPHWDYDVRGAYRGQCIELSGEEFGPELATLPVLPGNFNHVTSIRLIDCALTEAGTEFLSTFRKLRALDLSNNALTRLPPVVDELPFLEHLALEDNEIVLTTESVASLRTKRAMEMLSLDGNPLGMPLDISRMGRLKFLMLASCELSQWPTGLFAMHRSREFVLDLSYNPLSQIPEVAPGSERAETLARTAVSHDQVSPEVSAKLKLYMESIGLDPGRVFPPRRLQGSGHWMAGLTPEQWLEKLPVWNAVEEAEGAEPFFNELQKLSTSSDTLEPNYKEQLTAKVWRMLEAMAADTDLREHLFLMALAPTTCVDAGAQLFNAMGVEVLVQEARGILDEPLRTQTLLGLAIGKSRLDELGKIAKARMRELKDAGMPYPIYDEQGLIITQYDAAGEPLATIDEVEIDLAYHTGLATALDLPWQSRTMMFVEPNVTPVQLENAYRHIEALEQGDLLSVQVAQQPFWESYIRDAYAERFRDAERRIGALTDLIVAQEEWQAGSVLSAPHRQALRDTILSAGQVLGKTSEQLAQGQVMSQEQYTAELATLSEVYNQLLVTLTGTIIRRFPSRALAPWAPGLLP</sequence>
<evidence type="ECO:0000259" key="7">
    <source>
        <dbReference type="PROSITE" id="PS52053"/>
    </source>
</evidence>
<evidence type="ECO:0000256" key="1">
    <source>
        <dbReference type="ARBA" id="ARBA00000900"/>
    </source>
</evidence>
<protein>
    <recommendedName>
        <fullName evidence="2">RING-type E3 ubiquitin transferase</fullName>
        <ecNumber evidence="2">2.3.2.27</ecNumber>
    </recommendedName>
</protein>
<keyword evidence="3" id="KW-0433">Leucine-rich repeat</keyword>
<comment type="catalytic activity">
    <reaction evidence="1">
        <text>S-ubiquitinyl-[E2 ubiquitin-conjugating enzyme]-L-cysteine + [acceptor protein]-L-lysine = [E2 ubiquitin-conjugating enzyme]-L-cysteine + N(6)-ubiquitinyl-[acceptor protein]-L-lysine.</text>
        <dbReference type="EC" id="2.3.2.27"/>
    </reaction>
</comment>
<feature type="active site" description="Glycyl thioester intermediate" evidence="6">
    <location>
        <position position="1421"/>
    </location>
</feature>
<evidence type="ECO:0000256" key="2">
    <source>
        <dbReference type="ARBA" id="ARBA00012483"/>
    </source>
</evidence>
<comment type="similarity">
    <text evidence="6">Belongs to the LRR-containing bacterial E3 ligase family.</text>
</comment>
<dbReference type="Proteomes" id="UP000549134">
    <property type="component" value="Unassembled WGS sequence"/>
</dbReference>
<dbReference type="Pfam" id="PF20178">
    <property type="entry name" value="ToxA_N"/>
    <property type="match status" value="1"/>
</dbReference>
<dbReference type="InterPro" id="IPR003591">
    <property type="entry name" value="Leu-rich_rpt_typical-subtyp"/>
</dbReference>
<proteinExistence type="inferred from homology"/>
<dbReference type="SUPFAM" id="SSF52047">
    <property type="entry name" value="RNI-like"/>
    <property type="match status" value="1"/>
</dbReference>
<comment type="PTM">
    <text evidence="6">Ubiquitinated in the presence of host E1 ubiquitin-activating enzyme, E2 ubiquitin-conjugating enzyme and ubiquitin.</text>
</comment>
<dbReference type="RefSeq" id="WP_016972552.1">
    <property type="nucleotide sequence ID" value="NZ_CP020369.1"/>
</dbReference>
<gene>
    <name evidence="8" type="ORF">HX787_17095</name>
</gene>
<dbReference type="InterPro" id="IPR050216">
    <property type="entry name" value="LRR_domain-containing"/>
</dbReference>
<dbReference type="GO" id="GO:0016567">
    <property type="term" value="P:protein ubiquitination"/>
    <property type="evidence" value="ECO:0007669"/>
    <property type="project" value="InterPro"/>
</dbReference>
<keyword evidence="6" id="KW-0964">Secreted</keyword>
<dbReference type="GO" id="GO:0005737">
    <property type="term" value="C:cytoplasm"/>
    <property type="evidence" value="ECO:0007669"/>
    <property type="project" value="TreeGrafter"/>
</dbReference>
<dbReference type="EMBL" id="JACAQK010000013">
    <property type="protein sequence ID" value="NWD37573.1"/>
    <property type="molecule type" value="Genomic_DNA"/>
</dbReference>
<evidence type="ECO:0000256" key="5">
    <source>
        <dbReference type="ARBA" id="ARBA00023026"/>
    </source>
</evidence>